<protein>
    <submittedName>
        <fullName evidence="1">Uncharacterized protein</fullName>
    </submittedName>
</protein>
<gene>
    <name evidence="1" type="ORF">PACLA_8A033192</name>
</gene>
<proteinExistence type="predicted"/>
<reference evidence="1" key="1">
    <citation type="submission" date="2020-04" db="EMBL/GenBank/DDBJ databases">
        <authorList>
            <person name="Alioto T."/>
            <person name="Alioto T."/>
            <person name="Gomez Garrido J."/>
        </authorList>
    </citation>
    <scope>NUCLEOTIDE SEQUENCE</scope>
    <source>
        <strain evidence="1">A484AB</strain>
    </source>
</reference>
<evidence type="ECO:0000313" key="2">
    <source>
        <dbReference type="Proteomes" id="UP001152795"/>
    </source>
</evidence>
<accession>A0A7D9L4U4</accession>
<dbReference type="EMBL" id="CACRXK020014696">
    <property type="protein sequence ID" value="CAB4027257.1"/>
    <property type="molecule type" value="Genomic_DNA"/>
</dbReference>
<comment type="caution">
    <text evidence="1">The sequence shown here is derived from an EMBL/GenBank/DDBJ whole genome shotgun (WGS) entry which is preliminary data.</text>
</comment>
<sequence length="104" mass="11419">MEKCQPHSSEVSENDTLKLLCGLKESKAVGPDKINAKVVKDSAEAKPSMFADDTNISASAESVDELEDKVNTDLSNIYQWLVANKLTLNVSKTEYMIIGSRNNL</sequence>
<keyword evidence="2" id="KW-1185">Reference proteome</keyword>
<name>A0A7D9L4U4_PARCT</name>
<feature type="non-terminal residue" evidence="1">
    <location>
        <position position="1"/>
    </location>
</feature>
<dbReference type="Proteomes" id="UP001152795">
    <property type="component" value="Unassembled WGS sequence"/>
</dbReference>
<evidence type="ECO:0000313" key="1">
    <source>
        <dbReference type="EMBL" id="CAB4027257.1"/>
    </source>
</evidence>
<dbReference type="AlphaFoldDB" id="A0A7D9L4U4"/>
<organism evidence="1 2">
    <name type="scientific">Paramuricea clavata</name>
    <name type="common">Red gorgonian</name>
    <name type="synonym">Violescent sea-whip</name>
    <dbReference type="NCBI Taxonomy" id="317549"/>
    <lineage>
        <taxon>Eukaryota</taxon>
        <taxon>Metazoa</taxon>
        <taxon>Cnidaria</taxon>
        <taxon>Anthozoa</taxon>
        <taxon>Octocorallia</taxon>
        <taxon>Malacalcyonacea</taxon>
        <taxon>Plexauridae</taxon>
        <taxon>Paramuricea</taxon>
    </lineage>
</organism>